<organism evidence="1">
    <name type="scientific">marine metagenome</name>
    <dbReference type="NCBI Taxonomy" id="408172"/>
    <lineage>
        <taxon>unclassified sequences</taxon>
        <taxon>metagenomes</taxon>
        <taxon>ecological metagenomes</taxon>
    </lineage>
</organism>
<dbReference type="EMBL" id="UINC01132852">
    <property type="protein sequence ID" value="SVD15419.1"/>
    <property type="molecule type" value="Genomic_DNA"/>
</dbReference>
<proteinExistence type="predicted"/>
<name>A0A382SZS9_9ZZZZ</name>
<dbReference type="AlphaFoldDB" id="A0A382SZS9"/>
<accession>A0A382SZS9</accession>
<reference evidence="1" key="1">
    <citation type="submission" date="2018-05" db="EMBL/GenBank/DDBJ databases">
        <authorList>
            <person name="Lanie J.A."/>
            <person name="Ng W.-L."/>
            <person name="Kazmierczak K.M."/>
            <person name="Andrzejewski T.M."/>
            <person name="Davidsen T.M."/>
            <person name="Wayne K.J."/>
            <person name="Tettelin H."/>
            <person name="Glass J.I."/>
            <person name="Rusch D."/>
            <person name="Podicherti R."/>
            <person name="Tsui H.-C.T."/>
            <person name="Winkler M.E."/>
        </authorList>
    </citation>
    <scope>NUCLEOTIDE SEQUENCE</scope>
</reference>
<sequence>ANESIYGQCINDTNSYLNTKNKKIFNCNKDGLESYDYWVELDNYMWRLKCVWNNQKIIIYNEKEGIRVGASDICRNFYKSFTSKIN</sequence>
<evidence type="ECO:0000313" key="1">
    <source>
        <dbReference type="EMBL" id="SVD15419.1"/>
    </source>
</evidence>
<feature type="non-terminal residue" evidence="1">
    <location>
        <position position="1"/>
    </location>
</feature>
<protein>
    <submittedName>
        <fullName evidence="1">Uncharacterized protein</fullName>
    </submittedName>
</protein>
<gene>
    <name evidence="1" type="ORF">METZ01_LOCUS368273</name>
</gene>